<proteinExistence type="predicted"/>
<reference evidence="3" key="1">
    <citation type="submission" date="2022-01" db="EMBL/GenBank/DDBJ databases">
        <title>Nocardioidaceae gen. sp. A5X3R13.</title>
        <authorList>
            <person name="Lopez Marin M.A."/>
            <person name="Uhlik O."/>
        </authorList>
    </citation>
    <scope>NUCLEOTIDE SEQUENCE</scope>
    <source>
        <strain evidence="3">A5X3R13</strain>
    </source>
</reference>
<dbReference type="EMBL" id="CP094970">
    <property type="protein sequence ID" value="UYM05081.1"/>
    <property type="molecule type" value="Genomic_DNA"/>
</dbReference>
<evidence type="ECO:0000313" key="3">
    <source>
        <dbReference type="EMBL" id="UYM05081.1"/>
    </source>
</evidence>
<dbReference type="Proteomes" id="UP001164390">
    <property type="component" value="Chromosome"/>
</dbReference>
<evidence type="ECO:0000256" key="1">
    <source>
        <dbReference type="SAM" id="MobiDB-lite"/>
    </source>
</evidence>
<keyword evidence="4" id="KW-1185">Reference proteome</keyword>
<feature type="region of interest" description="Disordered" evidence="1">
    <location>
        <begin position="54"/>
        <end position="77"/>
    </location>
</feature>
<accession>A0AA46YL16</accession>
<organism evidence="3 4">
    <name type="scientific">Solicola gregarius</name>
    <dbReference type="NCBI Taxonomy" id="2908642"/>
    <lineage>
        <taxon>Bacteria</taxon>
        <taxon>Bacillati</taxon>
        <taxon>Actinomycetota</taxon>
        <taxon>Actinomycetes</taxon>
        <taxon>Propionibacteriales</taxon>
        <taxon>Nocardioidaceae</taxon>
        <taxon>Solicola</taxon>
    </lineage>
</organism>
<dbReference type="InterPro" id="IPR027392">
    <property type="entry name" value="TF_Znf"/>
</dbReference>
<sequence length="89" mass="9700">MASMTCPKCQGQMSEYHRAGAQIAQCEGCEGVFLDRADLGLLIEEENAWHEAKSGYHTQPLPKITPTMTAPPKSTKAKSRAFIDTLFGA</sequence>
<evidence type="ECO:0000259" key="2">
    <source>
        <dbReference type="Pfam" id="PF13453"/>
    </source>
</evidence>
<dbReference type="KEGG" id="sgrg:L0C25_21580"/>
<gene>
    <name evidence="3" type="ORF">L0C25_21580</name>
</gene>
<protein>
    <submittedName>
        <fullName evidence="3">Zf-TFIIB domain-containing protein</fullName>
    </submittedName>
</protein>
<dbReference type="AlphaFoldDB" id="A0AA46YL16"/>
<evidence type="ECO:0000313" key="4">
    <source>
        <dbReference type="Proteomes" id="UP001164390"/>
    </source>
</evidence>
<dbReference type="Pfam" id="PF13453">
    <property type="entry name" value="Zn_ribbon_TFIIB"/>
    <property type="match status" value="1"/>
</dbReference>
<dbReference type="RefSeq" id="WP_271633849.1">
    <property type="nucleotide sequence ID" value="NZ_CP094970.1"/>
</dbReference>
<feature type="domain" description="Transcription factor zinc-finger" evidence="2">
    <location>
        <begin position="5"/>
        <end position="44"/>
    </location>
</feature>
<name>A0AA46YL16_9ACTN</name>